<feature type="region of interest" description="Disordered" evidence="1">
    <location>
        <begin position="94"/>
        <end position="120"/>
    </location>
</feature>
<evidence type="ECO:0000256" key="1">
    <source>
        <dbReference type="SAM" id="MobiDB-lite"/>
    </source>
</evidence>
<evidence type="ECO:0000313" key="3">
    <source>
        <dbReference type="Proteomes" id="UP001177003"/>
    </source>
</evidence>
<reference evidence="2" key="1">
    <citation type="submission" date="2023-04" db="EMBL/GenBank/DDBJ databases">
        <authorList>
            <person name="Vijverberg K."/>
            <person name="Xiong W."/>
            <person name="Schranz E."/>
        </authorList>
    </citation>
    <scope>NUCLEOTIDE SEQUENCE</scope>
</reference>
<evidence type="ECO:0000313" key="2">
    <source>
        <dbReference type="EMBL" id="CAI9266753.1"/>
    </source>
</evidence>
<gene>
    <name evidence="2" type="ORF">LSALG_LOCUS7284</name>
</gene>
<organism evidence="2 3">
    <name type="scientific">Lactuca saligna</name>
    <name type="common">Willowleaf lettuce</name>
    <dbReference type="NCBI Taxonomy" id="75948"/>
    <lineage>
        <taxon>Eukaryota</taxon>
        <taxon>Viridiplantae</taxon>
        <taxon>Streptophyta</taxon>
        <taxon>Embryophyta</taxon>
        <taxon>Tracheophyta</taxon>
        <taxon>Spermatophyta</taxon>
        <taxon>Magnoliopsida</taxon>
        <taxon>eudicotyledons</taxon>
        <taxon>Gunneridae</taxon>
        <taxon>Pentapetalae</taxon>
        <taxon>asterids</taxon>
        <taxon>campanulids</taxon>
        <taxon>Asterales</taxon>
        <taxon>Asteraceae</taxon>
        <taxon>Cichorioideae</taxon>
        <taxon>Cichorieae</taxon>
        <taxon>Lactucinae</taxon>
        <taxon>Lactuca</taxon>
    </lineage>
</organism>
<dbReference type="Proteomes" id="UP001177003">
    <property type="component" value="Chromosome 1"/>
</dbReference>
<name>A0AA35VD69_LACSI</name>
<sequence length="120" mass="13384">MAPSDDEYSQAIIKSHLETPTKEHSANLEKMNKTVDASATVSMKSCIADVNVRLLDIIEIHDTMIIITMKKHLYEKLRIAFSMLQRLEGVIESSSISKQGAECVTQSKKEDPKPSVKHTA</sequence>
<keyword evidence="3" id="KW-1185">Reference proteome</keyword>
<dbReference type="AlphaFoldDB" id="A0AA35VD69"/>
<proteinExistence type="predicted"/>
<dbReference type="EMBL" id="OX465077">
    <property type="protein sequence ID" value="CAI9266753.1"/>
    <property type="molecule type" value="Genomic_DNA"/>
</dbReference>
<protein>
    <submittedName>
        <fullName evidence="2">Uncharacterized protein</fullName>
    </submittedName>
</protein>
<accession>A0AA35VD69</accession>